<evidence type="ECO:0000313" key="3">
    <source>
        <dbReference type="EMBL" id="KAJ4950985.1"/>
    </source>
</evidence>
<feature type="region of interest" description="Disordered" evidence="1">
    <location>
        <begin position="190"/>
        <end position="273"/>
    </location>
</feature>
<dbReference type="SMART" id="SM00451">
    <property type="entry name" value="ZnF_U1"/>
    <property type="match status" value="2"/>
</dbReference>
<dbReference type="AlphaFoldDB" id="A0A9Q0GP36"/>
<evidence type="ECO:0000259" key="2">
    <source>
        <dbReference type="SMART" id="SM00451"/>
    </source>
</evidence>
<reference evidence="3" key="1">
    <citation type="journal article" date="2023" name="Plant J.">
        <title>The genome of the king protea, Protea cynaroides.</title>
        <authorList>
            <person name="Chang J."/>
            <person name="Duong T.A."/>
            <person name="Schoeman C."/>
            <person name="Ma X."/>
            <person name="Roodt D."/>
            <person name="Barker N."/>
            <person name="Li Z."/>
            <person name="Van de Peer Y."/>
            <person name="Mizrachi E."/>
        </authorList>
    </citation>
    <scope>NUCLEOTIDE SEQUENCE</scope>
    <source>
        <tissue evidence="3">Young leaves</tissue>
    </source>
</reference>
<dbReference type="SUPFAM" id="SSF57667">
    <property type="entry name" value="beta-beta-alpha zinc fingers"/>
    <property type="match status" value="2"/>
</dbReference>
<feature type="compositionally biased region" description="Gly residues" evidence="1">
    <location>
        <begin position="36"/>
        <end position="53"/>
    </location>
</feature>
<dbReference type="InterPro" id="IPR036236">
    <property type="entry name" value="Znf_C2H2_sf"/>
</dbReference>
<dbReference type="PANTHER" id="PTHR47487">
    <property type="entry name" value="OS06G0651300 PROTEIN-RELATED"/>
    <property type="match status" value="1"/>
</dbReference>
<dbReference type="Pfam" id="PF12874">
    <property type="entry name" value="zf-met"/>
    <property type="match status" value="2"/>
</dbReference>
<evidence type="ECO:0000313" key="4">
    <source>
        <dbReference type="Proteomes" id="UP001141806"/>
    </source>
</evidence>
<sequence length="597" mass="63993">MEHAERNSLNGYDWSFCVLPVPLTRFFLGGGGRLPYRGGGRSGRPFRGGGQGNFGSRHSRPDGSGPLFRNRGRMGRGGGRRYPPRVAASTSHLAATSDQEAAALEEGEEKPPAIDLGEASTQVQGLPTPVPAPGQAAPTRCPPQIAWCELCRVDCTSLEILEQHKNGKRHKKNLQRFGELQNAGEMIQKHKPVSATQVEQKPDPALPSEEKPVAEVQNGQEPTQEKENELGSVPETKSEVTAEPENVQNENKSTADNLHSEVPTAENKMDTRLLNNSDEQFEITKVEQTEAPARSPRMDIFNSRRRGLKRKMRGGRGGKRLRMSEQPRRPVEPPKPKEVVPLICDLCNVKCDTQAVLDCHLVGRKHLSKLKRFQGHQAMYGASGLQSLYPPNPSAQSTFFIPQGHPQGYYGPHGSFPLMASYGFPQAQQAATAAGHAHQAAIAAGQVHQAATAADGQAPLAATAAAGQAQQAETAAGLAQQAETAAGLAQQAETAAGGSEQQVQQSEPHESHVMLDPVLQNAAAVELDGQKGTYAMKAEDQQATSVESKSEYSISVSEVKDFGPAMGNLVAPPSVNTVMEADKVLPATDDPGPAPEY</sequence>
<dbReference type="Proteomes" id="UP001141806">
    <property type="component" value="Unassembled WGS sequence"/>
</dbReference>
<keyword evidence="4" id="KW-1185">Reference proteome</keyword>
<gene>
    <name evidence="3" type="ORF">NE237_027817</name>
</gene>
<feature type="compositionally biased region" description="Basic and acidic residues" evidence="1">
    <location>
        <begin position="322"/>
        <end position="335"/>
    </location>
</feature>
<dbReference type="PANTHER" id="PTHR47487:SF12">
    <property type="entry name" value="GLUTENIN, HIGH MOLECULAR WEIGHT SUBUNIT DX5-LIKE"/>
    <property type="match status" value="1"/>
</dbReference>
<dbReference type="GO" id="GO:0003676">
    <property type="term" value="F:nucleic acid binding"/>
    <property type="evidence" value="ECO:0007669"/>
    <property type="project" value="InterPro"/>
</dbReference>
<feature type="region of interest" description="Disordered" evidence="1">
    <location>
        <begin position="309"/>
        <end position="335"/>
    </location>
</feature>
<feature type="compositionally biased region" description="Basic residues" evidence="1">
    <location>
        <begin position="70"/>
        <end position="83"/>
    </location>
</feature>
<protein>
    <recommendedName>
        <fullName evidence="2">U1-type domain-containing protein</fullName>
    </recommendedName>
</protein>
<feature type="domain" description="U1-type" evidence="2">
    <location>
        <begin position="339"/>
        <end position="373"/>
    </location>
</feature>
<feature type="compositionally biased region" description="Polar residues" evidence="1">
    <location>
        <begin position="246"/>
        <end position="257"/>
    </location>
</feature>
<feature type="region of interest" description="Disordered" evidence="1">
    <location>
        <begin position="36"/>
        <end position="99"/>
    </location>
</feature>
<dbReference type="Gene3D" id="3.30.160.60">
    <property type="entry name" value="Classic Zinc Finger"/>
    <property type="match status" value="2"/>
</dbReference>
<dbReference type="OrthoDB" id="434647at2759"/>
<name>A0A9Q0GP36_9MAGN</name>
<proteinExistence type="predicted"/>
<feature type="domain" description="U1-type" evidence="2">
    <location>
        <begin position="147"/>
        <end position="177"/>
    </location>
</feature>
<evidence type="ECO:0000256" key="1">
    <source>
        <dbReference type="SAM" id="MobiDB-lite"/>
    </source>
</evidence>
<feature type="compositionally biased region" description="Basic residues" evidence="1">
    <location>
        <begin position="309"/>
        <end position="321"/>
    </location>
</feature>
<dbReference type="GO" id="GO:0008270">
    <property type="term" value="F:zinc ion binding"/>
    <property type="evidence" value="ECO:0007669"/>
    <property type="project" value="InterPro"/>
</dbReference>
<feature type="compositionally biased region" description="Polar residues" evidence="1">
    <location>
        <begin position="88"/>
        <end position="99"/>
    </location>
</feature>
<organism evidence="3 4">
    <name type="scientific">Protea cynaroides</name>
    <dbReference type="NCBI Taxonomy" id="273540"/>
    <lineage>
        <taxon>Eukaryota</taxon>
        <taxon>Viridiplantae</taxon>
        <taxon>Streptophyta</taxon>
        <taxon>Embryophyta</taxon>
        <taxon>Tracheophyta</taxon>
        <taxon>Spermatophyta</taxon>
        <taxon>Magnoliopsida</taxon>
        <taxon>Proteales</taxon>
        <taxon>Proteaceae</taxon>
        <taxon>Protea</taxon>
    </lineage>
</organism>
<accession>A0A9Q0GP36</accession>
<comment type="caution">
    <text evidence="3">The sequence shown here is derived from an EMBL/GenBank/DDBJ whole genome shotgun (WGS) entry which is preliminary data.</text>
</comment>
<dbReference type="EMBL" id="JAMYWD010000012">
    <property type="protein sequence ID" value="KAJ4950985.1"/>
    <property type="molecule type" value="Genomic_DNA"/>
</dbReference>
<dbReference type="InterPro" id="IPR013087">
    <property type="entry name" value="Znf_C2H2_type"/>
</dbReference>
<dbReference type="InterPro" id="IPR003604">
    <property type="entry name" value="Matrin/U1-like-C_Znf_C2H2"/>
</dbReference>